<name>A0AB34IYU2_PRYPA</name>
<feature type="coiled-coil region" evidence="9">
    <location>
        <begin position="533"/>
        <end position="615"/>
    </location>
</feature>
<gene>
    <name evidence="12" type="ORF">AB1Y20_006453</name>
</gene>
<feature type="domain" description="Protein kinase" evidence="11">
    <location>
        <begin position="73"/>
        <end position="339"/>
    </location>
</feature>
<evidence type="ECO:0000256" key="10">
    <source>
        <dbReference type="SAM" id="MobiDB-lite"/>
    </source>
</evidence>
<accession>A0AB34IYU2</accession>
<feature type="binding site" evidence="7">
    <location>
        <begin position="200"/>
        <end position="201"/>
    </location>
    <ligand>
        <name>ATP</name>
        <dbReference type="ChEBI" id="CHEBI:30616"/>
    </ligand>
</feature>
<feature type="region of interest" description="Disordered" evidence="10">
    <location>
        <begin position="392"/>
        <end position="413"/>
    </location>
</feature>
<evidence type="ECO:0000259" key="11">
    <source>
        <dbReference type="PROSITE" id="PS50011"/>
    </source>
</evidence>
<keyword evidence="2" id="KW-0808">Transferase</keyword>
<dbReference type="PROSITE" id="PS50011">
    <property type="entry name" value="PROTEIN_KINASE_DOM"/>
    <property type="match status" value="1"/>
</dbReference>
<keyword evidence="1" id="KW-0723">Serine/threonine-protein kinase</keyword>
<proteinExistence type="predicted"/>
<evidence type="ECO:0000256" key="3">
    <source>
        <dbReference type="ARBA" id="ARBA00022741"/>
    </source>
</evidence>
<keyword evidence="13" id="KW-1185">Reference proteome</keyword>
<reference evidence="12 13" key="1">
    <citation type="journal article" date="2024" name="Science">
        <title>Giant polyketide synthase enzymes in the biosynthesis of giant marine polyether toxins.</title>
        <authorList>
            <person name="Fallon T.R."/>
            <person name="Shende V.V."/>
            <person name="Wierzbicki I.H."/>
            <person name="Pendleton A.L."/>
            <person name="Watervoot N.F."/>
            <person name="Auber R.P."/>
            <person name="Gonzalez D.J."/>
            <person name="Wisecaver J.H."/>
            <person name="Moore B.S."/>
        </authorList>
    </citation>
    <scope>NUCLEOTIDE SEQUENCE [LARGE SCALE GENOMIC DNA]</scope>
    <source>
        <strain evidence="12 13">12B1</strain>
    </source>
</reference>
<dbReference type="EMBL" id="JBGBPQ010000015">
    <property type="protein sequence ID" value="KAL1510121.1"/>
    <property type="molecule type" value="Genomic_DNA"/>
</dbReference>
<dbReference type="GO" id="GO:0005524">
    <property type="term" value="F:ATP binding"/>
    <property type="evidence" value="ECO:0007669"/>
    <property type="project" value="UniProtKB-KW"/>
</dbReference>
<feature type="compositionally biased region" description="Low complexity" evidence="10">
    <location>
        <begin position="392"/>
        <end position="402"/>
    </location>
</feature>
<dbReference type="CDD" id="cd05117">
    <property type="entry name" value="STKc_CAMK"/>
    <property type="match status" value="1"/>
</dbReference>
<dbReference type="AlphaFoldDB" id="A0AB34IYU2"/>
<keyword evidence="5 7" id="KW-0067">ATP-binding</keyword>
<dbReference type="PANTHER" id="PTHR24350">
    <property type="entry name" value="SERINE/THREONINE-PROTEIN KINASE IAL-RELATED"/>
    <property type="match status" value="1"/>
</dbReference>
<feature type="cross-link" description="Glycyl lysine isopeptide (Lys-Gly) (interchain with G-Cter in SUMO2)" evidence="8">
    <location>
        <position position="198"/>
    </location>
</feature>
<feature type="active site" description="Proton acceptor" evidence="6">
    <location>
        <position position="196"/>
    </location>
</feature>
<feature type="compositionally biased region" description="Pro residues" evidence="10">
    <location>
        <begin position="480"/>
        <end position="500"/>
    </location>
</feature>
<evidence type="ECO:0000256" key="2">
    <source>
        <dbReference type="ARBA" id="ARBA00022679"/>
    </source>
</evidence>
<evidence type="ECO:0000256" key="6">
    <source>
        <dbReference type="PIRSR" id="PIRSR630616-1"/>
    </source>
</evidence>
<dbReference type="Proteomes" id="UP001515480">
    <property type="component" value="Unassembled WGS sequence"/>
</dbReference>
<keyword evidence="9" id="KW-0175">Coiled coil</keyword>
<feature type="region of interest" description="Disordered" evidence="10">
    <location>
        <begin position="468"/>
        <end position="500"/>
    </location>
</feature>
<dbReference type="InterPro" id="IPR008271">
    <property type="entry name" value="Ser/Thr_kinase_AS"/>
</dbReference>
<dbReference type="SMART" id="SM00220">
    <property type="entry name" value="S_TKc"/>
    <property type="match status" value="1"/>
</dbReference>
<keyword evidence="3 7" id="KW-0547">Nucleotide-binding</keyword>
<evidence type="ECO:0000256" key="4">
    <source>
        <dbReference type="ARBA" id="ARBA00022777"/>
    </source>
</evidence>
<dbReference type="GO" id="GO:0004674">
    <property type="term" value="F:protein serine/threonine kinase activity"/>
    <property type="evidence" value="ECO:0007669"/>
    <property type="project" value="UniProtKB-KW"/>
</dbReference>
<evidence type="ECO:0000313" key="12">
    <source>
        <dbReference type="EMBL" id="KAL1510121.1"/>
    </source>
</evidence>
<keyword evidence="4" id="KW-0418">Kinase</keyword>
<feature type="binding site" evidence="7">
    <location>
        <position position="216"/>
    </location>
    <ligand>
        <name>ATP</name>
        <dbReference type="ChEBI" id="CHEBI:30616"/>
    </ligand>
</feature>
<comment type="caution">
    <text evidence="12">The sequence shown here is derived from an EMBL/GenBank/DDBJ whole genome shotgun (WGS) entry which is preliminary data.</text>
</comment>
<evidence type="ECO:0000256" key="7">
    <source>
        <dbReference type="PIRSR" id="PIRSR630616-2"/>
    </source>
</evidence>
<dbReference type="FunFam" id="1.10.510.10:FF:000571">
    <property type="entry name" value="Maternal embryonic leucine zipper kinase"/>
    <property type="match status" value="1"/>
</dbReference>
<feature type="region of interest" description="Disordered" evidence="10">
    <location>
        <begin position="1"/>
        <end position="38"/>
    </location>
</feature>
<dbReference type="Gene3D" id="1.10.510.10">
    <property type="entry name" value="Transferase(Phosphotransferase) domain 1"/>
    <property type="match status" value="1"/>
</dbReference>
<dbReference type="InterPro" id="IPR030616">
    <property type="entry name" value="Aur-like"/>
</dbReference>
<evidence type="ECO:0000313" key="13">
    <source>
        <dbReference type="Proteomes" id="UP001515480"/>
    </source>
</evidence>
<dbReference type="SUPFAM" id="SSF56112">
    <property type="entry name" value="Protein kinase-like (PK-like)"/>
    <property type="match status" value="1"/>
</dbReference>
<organism evidence="12 13">
    <name type="scientific">Prymnesium parvum</name>
    <name type="common">Toxic golden alga</name>
    <dbReference type="NCBI Taxonomy" id="97485"/>
    <lineage>
        <taxon>Eukaryota</taxon>
        <taxon>Haptista</taxon>
        <taxon>Haptophyta</taxon>
        <taxon>Prymnesiophyceae</taxon>
        <taxon>Prymnesiales</taxon>
        <taxon>Prymnesiaceae</taxon>
        <taxon>Prymnesium</taxon>
    </lineage>
</organism>
<evidence type="ECO:0000256" key="8">
    <source>
        <dbReference type="PIRSR" id="PIRSR630616-3"/>
    </source>
</evidence>
<dbReference type="Pfam" id="PF00069">
    <property type="entry name" value="Pkinase"/>
    <property type="match status" value="1"/>
</dbReference>
<sequence length="637" mass="69362">MRRSAWGEGSSEDKAGSGGGGGGEGKREEKGRARGMSEQLHFGPGGLSYEHLDTQGRAQSLADVTLNDISQRYKMQEELGAGAQATVYKGVNRKTNIKVAIKVLEAQELEDDEVFEALHSEIELLKLLSHPHIVNLHEVVRTPERIYIVQEYLGGGELFEQLLAKGPFKEDYALAIFAQIALAVDYMHGHDVVHRDLKAENLVFTAKGSPAIKLIDLGGACLWSAEEGLQGLVGTPQYVAPEVVTGYGEIDPTEKPYGKECDMWSLGVLLYVMLSKTMPFRAKEVDQLLKQVVKGRFTFKPDEKWRNISPDARDLISKLIVLDPLKRLTIQQVKEHPWCSEAIAKCADSMPKPDAKDSKAKKDKASAPSLIPAMLSRLGSRAGRALPINKGGAAPAGAAEPAAGGGNKRFKTGADGFVSREQQFWYAMEISPPSNMQQQGGVKLGSDGKFQMDNVSEEMRAILEDIERKKAQSSGQPVRQLPPIPIPPGSTATPPPIPPPIPTSAEMQALTTQKEAEARHRSASETMDTLLLMGQKDNEINSLRDQLQAAEEKIESLEKGIVQPKLSVPPEDRVLEAEARAAEAAEKAEELKDKIASLEGQLAKLQAKLTAVSTLYTESMQREAVLKVQLDQLSAGS</sequence>
<evidence type="ECO:0000256" key="5">
    <source>
        <dbReference type="ARBA" id="ARBA00022840"/>
    </source>
</evidence>
<dbReference type="PROSITE" id="PS00108">
    <property type="entry name" value="PROTEIN_KINASE_ST"/>
    <property type="match status" value="1"/>
</dbReference>
<dbReference type="InterPro" id="IPR011009">
    <property type="entry name" value="Kinase-like_dom_sf"/>
</dbReference>
<evidence type="ECO:0000256" key="9">
    <source>
        <dbReference type="SAM" id="Coils"/>
    </source>
</evidence>
<feature type="binding site" evidence="7">
    <location>
        <position position="102"/>
    </location>
    <ligand>
        <name>ATP</name>
        <dbReference type="ChEBI" id="CHEBI:30616"/>
    </ligand>
</feature>
<protein>
    <recommendedName>
        <fullName evidence="11">Protein kinase domain-containing protein</fullName>
    </recommendedName>
</protein>
<dbReference type="InterPro" id="IPR000719">
    <property type="entry name" value="Prot_kinase_dom"/>
</dbReference>
<dbReference type="FunFam" id="3.30.200.20:FF:000042">
    <property type="entry name" value="Aurora kinase A"/>
    <property type="match status" value="1"/>
</dbReference>
<evidence type="ECO:0000256" key="1">
    <source>
        <dbReference type="ARBA" id="ARBA00022527"/>
    </source>
</evidence>